<comment type="caution">
    <text evidence="5">The sequence shown here is derived from an EMBL/GenBank/DDBJ whole genome shotgun (WGS) entry which is preliminary data.</text>
</comment>
<gene>
    <name evidence="5" type="ORF">ACFQIC_01930</name>
</gene>
<proteinExistence type="inferred from homology"/>
<dbReference type="GO" id="GO:0030272">
    <property type="term" value="F:5-formyltetrahydrofolate cyclo-ligase activity"/>
    <property type="evidence" value="ECO:0007669"/>
    <property type="project" value="UniProtKB-EC"/>
</dbReference>
<dbReference type="Proteomes" id="UP001596410">
    <property type="component" value="Unassembled WGS sequence"/>
</dbReference>
<name>A0ABW2EE85_9BACI</name>
<reference evidence="6" key="1">
    <citation type="journal article" date="2019" name="Int. J. Syst. Evol. Microbiol.">
        <title>The Global Catalogue of Microorganisms (GCM) 10K type strain sequencing project: providing services to taxonomists for standard genome sequencing and annotation.</title>
        <authorList>
            <consortium name="The Broad Institute Genomics Platform"/>
            <consortium name="The Broad Institute Genome Sequencing Center for Infectious Disease"/>
            <person name="Wu L."/>
            <person name="Ma J."/>
        </authorList>
    </citation>
    <scope>NUCLEOTIDE SEQUENCE [LARGE SCALE GENOMIC DNA]</scope>
    <source>
        <strain evidence="6">CGMCC 4.1621</strain>
    </source>
</reference>
<organism evidence="5 6">
    <name type="scientific">Halobacillus seohaensis</name>
    <dbReference type="NCBI Taxonomy" id="447421"/>
    <lineage>
        <taxon>Bacteria</taxon>
        <taxon>Bacillati</taxon>
        <taxon>Bacillota</taxon>
        <taxon>Bacilli</taxon>
        <taxon>Bacillales</taxon>
        <taxon>Bacillaceae</taxon>
        <taxon>Halobacillus</taxon>
    </lineage>
</organism>
<dbReference type="PANTHER" id="PTHR23407">
    <property type="entry name" value="ATPASE INHIBITOR/5-FORMYLTETRAHYDROFOLATE CYCLO-LIGASE"/>
    <property type="match status" value="1"/>
</dbReference>
<dbReference type="Gene3D" id="3.40.50.10420">
    <property type="entry name" value="NagB/RpiA/CoA transferase-like"/>
    <property type="match status" value="1"/>
</dbReference>
<keyword evidence="6" id="KW-1185">Reference proteome</keyword>
<evidence type="ECO:0000256" key="1">
    <source>
        <dbReference type="ARBA" id="ARBA00010638"/>
    </source>
</evidence>
<dbReference type="PIRSF" id="PIRSF006806">
    <property type="entry name" value="FTHF_cligase"/>
    <property type="match status" value="1"/>
</dbReference>
<dbReference type="EC" id="6.3.3.2" evidence="4"/>
<evidence type="ECO:0000256" key="3">
    <source>
        <dbReference type="ARBA" id="ARBA00022840"/>
    </source>
</evidence>
<accession>A0ABW2EE85</accession>
<dbReference type="SUPFAM" id="SSF100950">
    <property type="entry name" value="NagB/RpiA/CoA transferase-like"/>
    <property type="match status" value="1"/>
</dbReference>
<dbReference type="RefSeq" id="WP_204706754.1">
    <property type="nucleotide sequence ID" value="NZ_JBHSZV010000004.1"/>
</dbReference>
<dbReference type="InterPro" id="IPR002698">
    <property type="entry name" value="FTHF_cligase"/>
</dbReference>
<comment type="catalytic activity">
    <reaction evidence="4">
        <text>(6S)-5-formyl-5,6,7,8-tetrahydrofolate + ATP = (6R)-5,10-methenyltetrahydrofolate + ADP + phosphate</text>
        <dbReference type="Rhea" id="RHEA:10488"/>
        <dbReference type="ChEBI" id="CHEBI:30616"/>
        <dbReference type="ChEBI" id="CHEBI:43474"/>
        <dbReference type="ChEBI" id="CHEBI:57455"/>
        <dbReference type="ChEBI" id="CHEBI:57457"/>
        <dbReference type="ChEBI" id="CHEBI:456216"/>
        <dbReference type="EC" id="6.3.3.2"/>
    </reaction>
</comment>
<dbReference type="InterPro" id="IPR037171">
    <property type="entry name" value="NagB/RpiA_transferase-like"/>
</dbReference>
<evidence type="ECO:0000313" key="6">
    <source>
        <dbReference type="Proteomes" id="UP001596410"/>
    </source>
</evidence>
<comment type="similarity">
    <text evidence="1 4">Belongs to the 5-formyltetrahydrofolate cyclo-ligase family.</text>
</comment>
<dbReference type="Pfam" id="PF01812">
    <property type="entry name" value="5-FTHF_cyc-lig"/>
    <property type="match status" value="1"/>
</dbReference>
<protein>
    <recommendedName>
        <fullName evidence="4">5-formyltetrahydrofolate cyclo-ligase</fullName>
        <ecNumber evidence="4">6.3.3.2</ecNumber>
    </recommendedName>
</protein>
<dbReference type="PANTHER" id="PTHR23407:SF1">
    <property type="entry name" value="5-FORMYLTETRAHYDROFOLATE CYCLO-LIGASE"/>
    <property type="match status" value="1"/>
</dbReference>
<keyword evidence="4" id="KW-0479">Metal-binding</keyword>
<keyword evidence="4" id="KW-0460">Magnesium</keyword>
<evidence type="ECO:0000256" key="4">
    <source>
        <dbReference type="RuleBase" id="RU361279"/>
    </source>
</evidence>
<keyword evidence="2 4" id="KW-0547">Nucleotide-binding</keyword>
<dbReference type="EMBL" id="JBHSZV010000004">
    <property type="protein sequence ID" value="MFC7060633.1"/>
    <property type="molecule type" value="Genomic_DNA"/>
</dbReference>
<sequence>MNKKLFREQGKSVLRSYSNEEKSSIEQALHNHLFFSHAWKYANVIAVTVSFNQEWDTYTIIKKAWEQSKSVVVPKCDPKTKQMIFYSLTGFDQLESVYFGLKEPSPHKTKPVNKEVIDVVIVPGLLFDRNGYRIGYGGGFYDRFLKEFKGKSLSILSNEQIIDEIPTEPFDIPVNLLITEDGLNNLKKI</sequence>
<keyword evidence="5" id="KW-0436">Ligase</keyword>
<dbReference type="NCBIfam" id="TIGR02727">
    <property type="entry name" value="MTHFS_bact"/>
    <property type="match status" value="1"/>
</dbReference>
<evidence type="ECO:0000313" key="5">
    <source>
        <dbReference type="EMBL" id="MFC7060633.1"/>
    </source>
</evidence>
<keyword evidence="3 4" id="KW-0067">ATP-binding</keyword>
<dbReference type="InterPro" id="IPR024185">
    <property type="entry name" value="FTHF_cligase-like_sf"/>
</dbReference>
<comment type="cofactor">
    <cofactor evidence="4">
        <name>Mg(2+)</name>
        <dbReference type="ChEBI" id="CHEBI:18420"/>
    </cofactor>
</comment>
<evidence type="ECO:0000256" key="2">
    <source>
        <dbReference type="ARBA" id="ARBA00022741"/>
    </source>
</evidence>